<dbReference type="Proteomes" id="UP000052268">
    <property type="component" value="Unassembled WGS sequence"/>
</dbReference>
<dbReference type="OrthoDB" id="7276762at2"/>
<organism evidence="2 3">
    <name type="scientific">Novosphingobium barchaimii LL02</name>
    <dbReference type="NCBI Taxonomy" id="1114963"/>
    <lineage>
        <taxon>Bacteria</taxon>
        <taxon>Pseudomonadati</taxon>
        <taxon>Pseudomonadota</taxon>
        <taxon>Alphaproteobacteria</taxon>
        <taxon>Sphingomonadales</taxon>
        <taxon>Sphingomonadaceae</taxon>
        <taxon>Novosphingobium</taxon>
    </lineage>
</organism>
<dbReference type="Pfam" id="PF24720">
    <property type="entry name" value="DUF7673"/>
    <property type="match status" value="1"/>
</dbReference>
<evidence type="ECO:0000259" key="1">
    <source>
        <dbReference type="Pfam" id="PF24720"/>
    </source>
</evidence>
<evidence type="ECO:0000313" key="2">
    <source>
        <dbReference type="EMBL" id="KMS50658.1"/>
    </source>
</evidence>
<protein>
    <recommendedName>
        <fullName evidence="1">DUF7673 domain-containing protein</fullName>
    </recommendedName>
</protein>
<dbReference type="RefSeq" id="WP_030092870.1">
    <property type="nucleotide sequence ID" value="NZ_KQ130461.1"/>
</dbReference>
<accession>A0A0J7XHN1</accession>
<feature type="domain" description="DUF7673" evidence="1">
    <location>
        <begin position="26"/>
        <end position="113"/>
    </location>
</feature>
<proteinExistence type="predicted"/>
<dbReference type="PATRIC" id="fig|1114963.3.peg.4857"/>
<reference evidence="2 3" key="1">
    <citation type="journal article" date="2015" name="G3 (Bethesda)">
        <title>Insights into Ongoing Evolution of the Hexachlorocyclohexane Catabolic Pathway from Comparative Genomics of Ten Sphingomonadaceae Strains.</title>
        <authorList>
            <person name="Pearce S.L."/>
            <person name="Oakeshott J.G."/>
            <person name="Pandey G."/>
        </authorList>
    </citation>
    <scope>NUCLEOTIDE SEQUENCE [LARGE SCALE GENOMIC DNA]</scope>
    <source>
        <strain evidence="2 3">LL02</strain>
    </source>
</reference>
<name>A0A0J7XHN1_9SPHN</name>
<evidence type="ECO:0000313" key="3">
    <source>
        <dbReference type="Proteomes" id="UP000052268"/>
    </source>
</evidence>
<dbReference type="AlphaFoldDB" id="A0A0J7XHN1"/>
<sequence length="121" mass="13147">MSGIAHTAPPQRRPVIRAVSFDEVGAAIGRLLPVALPATRAAETGASRKVADFLLAWWNGDECGHFPILHLCNLDAVIAEDMLTIMAWLAQEPTTYADAWGYRDAMGGLWVRYRGDPGEAV</sequence>
<dbReference type="EMBL" id="JACU01000015">
    <property type="protein sequence ID" value="KMS50658.1"/>
    <property type="molecule type" value="Genomic_DNA"/>
</dbReference>
<gene>
    <name evidence="2" type="ORF">V474_06055</name>
</gene>
<comment type="caution">
    <text evidence="2">The sequence shown here is derived from an EMBL/GenBank/DDBJ whole genome shotgun (WGS) entry which is preliminary data.</text>
</comment>
<keyword evidence="3" id="KW-1185">Reference proteome</keyword>
<dbReference type="InterPro" id="IPR056090">
    <property type="entry name" value="DUF7673"/>
</dbReference>